<organism evidence="2 3">
    <name type="scientific">Christiangramia gaetbulicola</name>
    <dbReference type="NCBI Taxonomy" id="703340"/>
    <lineage>
        <taxon>Bacteria</taxon>
        <taxon>Pseudomonadati</taxon>
        <taxon>Bacteroidota</taxon>
        <taxon>Flavobacteriia</taxon>
        <taxon>Flavobacteriales</taxon>
        <taxon>Flavobacteriaceae</taxon>
        <taxon>Christiangramia</taxon>
    </lineage>
</organism>
<feature type="transmembrane region" description="Helical" evidence="1">
    <location>
        <begin position="29"/>
        <end position="47"/>
    </location>
</feature>
<protein>
    <submittedName>
        <fullName evidence="2">Uncharacterized protein</fullName>
    </submittedName>
</protein>
<sequence length="135" mass="14548">MQIAIIIISGFIAALVTFYLNNRLQLGGVMASAAISVLVGGFFYLYPNLLSDYYTTNIPLVVMGASFIGMATSKVVRQYWIIGISGFIFSVLYLSTGSFFEGFGGGLGSTAAISLCSAYVLKRFLTRKKISKPKA</sequence>
<dbReference type="RefSeq" id="WP_211307623.1">
    <property type="nucleotide sequence ID" value="NZ_QBKQ01000005.1"/>
</dbReference>
<dbReference type="Proteomes" id="UP000244174">
    <property type="component" value="Unassembled WGS sequence"/>
</dbReference>
<evidence type="ECO:0000313" key="3">
    <source>
        <dbReference type="Proteomes" id="UP000244174"/>
    </source>
</evidence>
<accession>A0A2T6AC99</accession>
<evidence type="ECO:0000256" key="1">
    <source>
        <dbReference type="SAM" id="Phobius"/>
    </source>
</evidence>
<feature type="transmembrane region" description="Helical" evidence="1">
    <location>
        <begin position="6"/>
        <end position="22"/>
    </location>
</feature>
<keyword evidence="1" id="KW-1133">Transmembrane helix</keyword>
<comment type="caution">
    <text evidence="2">The sequence shown here is derived from an EMBL/GenBank/DDBJ whole genome shotgun (WGS) entry which is preliminary data.</text>
</comment>
<evidence type="ECO:0000313" key="2">
    <source>
        <dbReference type="EMBL" id="PTX41441.1"/>
    </source>
</evidence>
<proteinExistence type="predicted"/>
<gene>
    <name evidence="2" type="ORF">C8P64_3241</name>
</gene>
<feature type="transmembrane region" description="Helical" evidence="1">
    <location>
        <begin position="79"/>
        <end position="96"/>
    </location>
</feature>
<keyword evidence="1" id="KW-0812">Transmembrane</keyword>
<reference evidence="2 3" key="1">
    <citation type="submission" date="2018-04" db="EMBL/GenBank/DDBJ databases">
        <title>Genomic Encyclopedia of Archaeal and Bacterial Type Strains, Phase II (KMG-II): from individual species to whole genera.</title>
        <authorList>
            <person name="Goeker M."/>
        </authorList>
    </citation>
    <scope>NUCLEOTIDE SEQUENCE [LARGE SCALE GENOMIC DNA]</scope>
    <source>
        <strain evidence="2 3">DSM 23082</strain>
    </source>
</reference>
<dbReference type="EMBL" id="QBKQ01000005">
    <property type="protein sequence ID" value="PTX41441.1"/>
    <property type="molecule type" value="Genomic_DNA"/>
</dbReference>
<feature type="transmembrane region" description="Helical" evidence="1">
    <location>
        <begin position="102"/>
        <end position="121"/>
    </location>
</feature>
<dbReference type="AlphaFoldDB" id="A0A2T6AC99"/>
<name>A0A2T6AC99_9FLAO</name>
<keyword evidence="3" id="KW-1185">Reference proteome</keyword>
<keyword evidence="1" id="KW-0472">Membrane</keyword>